<dbReference type="RefSeq" id="YP_010059790.1">
    <property type="nucleotide sequence ID" value="NC_054727.1"/>
</dbReference>
<accession>A0A514DDT5</accession>
<dbReference type="KEGG" id="vg:64767022"/>
<dbReference type="Proteomes" id="UP000316777">
    <property type="component" value="Segment"/>
</dbReference>
<keyword evidence="2" id="KW-1185">Reference proteome</keyword>
<organism evidence="1 2">
    <name type="scientific">Mycobacterium phage Phrappuccino</name>
    <dbReference type="NCBI Taxonomy" id="2591223"/>
    <lineage>
        <taxon>Viruses</taxon>
        <taxon>Duplodnaviria</taxon>
        <taxon>Heunggongvirae</taxon>
        <taxon>Uroviricota</taxon>
        <taxon>Caudoviricetes</taxon>
        <taxon>Phrappuccinovirus</taxon>
        <taxon>Phrappuccinovirus phrappuccino</taxon>
        <taxon>Phreappuccinovirus Phrappuccino</taxon>
    </lineage>
</organism>
<protein>
    <submittedName>
        <fullName evidence="1">Uncharacterized protein</fullName>
    </submittedName>
</protein>
<gene>
    <name evidence="1" type="primary">101</name>
    <name evidence="1" type="ORF">SEA_PHRAPPUCCINO_101</name>
</gene>
<dbReference type="GeneID" id="64767022"/>
<sequence>MIEQGYPGGPRPEGAHRAVDCHCGMGKVARRTLIADVNRGLAQAMAPAPDGRPWAEHILRNDPVLRARLARALR</sequence>
<dbReference type="EMBL" id="MK937592">
    <property type="protein sequence ID" value="QDH91776.1"/>
    <property type="molecule type" value="Genomic_DNA"/>
</dbReference>
<evidence type="ECO:0000313" key="2">
    <source>
        <dbReference type="Proteomes" id="UP000316777"/>
    </source>
</evidence>
<reference evidence="1 2" key="1">
    <citation type="submission" date="2019-05" db="EMBL/GenBank/DDBJ databases">
        <authorList>
            <person name="Pope W.H."/>
            <person name="Garlena R.A."/>
            <person name="Russell D.A."/>
            <person name="Jacobs-Sera D."/>
            <person name="Hatfull G.F."/>
        </authorList>
    </citation>
    <scope>NUCLEOTIDE SEQUENCE [LARGE SCALE GENOMIC DNA]</scope>
</reference>
<evidence type="ECO:0000313" key="1">
    <source>
        <dbReference type="EMBL" id="QDH91776.1"/>
    </source>
</evidence>
<name>A0A514DDT5_9CAUD</name>
<proteinExistence type="predicted"/>